<dbReference type="PANTHER" id="PTHR43821:SF1">
    <property type="entry name" value="NAD(P)H NITROREDUCTASE YDJA-RELATED"/>
    <property type="match status" value="1"/>
</dbReference>
<evidence type="ECO:0000256" key="6">
    <source>
        <dbReference type="ARBA" id="ARBA00023027"/>
    </source>
</evidence>
<feature type="domain" description="Nitroreductase" evidence="9">
    <location>
        <begin position="12"/>
        <end position="170"/>
    </location>
</feature>
<dbReference type="InterPro" id="IPR052530">
    <property type="entry name" value="NAD(P)H_nitroreductase"/>
</dbReference>
<organism evidence="10 11">
    <name type="scientific">Siphonobacter aquaeclarae</name>
    <dbReference type="NCBI Taxonomy" id="563176"/>
    <lineage>
        <taxon>Bacteria</taxon>
        <taxon>Pseudomonadati</taxon>
        <taxon>Bacteroidota</taxon>
        <taxon>Cytophagia</taxon>
        <taxon>Cytophagales</taxon>
        <taxon>Cytophagaceae</taxon>
        <taxon>Siphonobacter</taxon>
    </lineage>
</organism>
<reference evidence="10 11" key="1">
    <citation type="submission" date="2016-10" db="EMBL/GenBank/DDBJ databases">
        <authorList>
            <person name="de Groot N.N."/>
        </authorList>
    </citation>
    <scope>NUCLEOTIDE SEQUENCE [LARGE SCALE GENOMIC DNA]</scope>
    <source>
        <strain evidence="10 11">DSM 21668</strain>
    </source>
</reference>
<evidence type="ECO:0000256" key="3">
    <source>
        <dbReference type="ARBA" id="ARBA00022643"/>
    </source>
</evidence>
<dbReference type="Gene3D" id="3.40.109.10">
    <property type="entry name" value="NADH Oxidase"/>
    <property type="match status" value="1"/>
</dbReference>
<evidence type="ECO:0000256" key="7">
    <source>
        <dbReference type="PIRNR" id="PIRNR000232"/>
    </source>
</evidence>
<dbReference type="EMBL" id="FNGS01000001">
    <property type="protein sequence ID" value="SDL24040.1"/>
    <property type="molecule type" value="Genomic_DNA"/>
</dbReference>
<evidence type="ECO:0000256" key="5">
    <source>
        <dbReference type="ARBA" id="ARBA00023002"/>
    </source>
</evidence>
<feature type="binding site" evidence="8">
    <location>
        <position position="46"/>
    </location>
    <ligand>
        <name>FMN</name>
        <dbReference type="ChEBI" id="CHEBI:58210"/>
        <note>ligand shared between dimeric partners</note>
    </ligand>
</feature>
<evidence type="ECO:0000256" key="8">
    <source>
        <dbReference type="PIRSR" id="PIRSR000232-1"/>
    </source>
</evidence>
<evidence type="ECO:0000256" key="2">
    <source>
        <dbReference type="ARBA" id="ARBA00022630"/>
    </source>
</evidence>
<dbReference type="PIRSF" id="PIRSF000232">
    <property type="entry name" value="YdjA"/>
    <property type="match status" value="1"/>
</dbReference>
<dbReference type="CDD" id="cd02135">
    <property type="entry name" value="YdjA-like"/>
    <property type="match status" value="1"/>
</dbReference>
<dbReference type="RefSeq" id="WP_093197182.1">
    <property type="nucleotide sequence ID" value="NZ_FNGS01000001.1"/>
</dbReference>
<keyword evidence="4 7" id="KW-0521">NADP</keyword>
<feature type="binding site" description="in other chain" evidence="8">
    <location>
        <begin position="141"/>
        <end position="143"/>
    </location>
    <ligand>
        <name>FMN</name>
        <dbReference type="ChEBI" id="CHEBI:58210"/>
        <note>ligand shared between dimeric partners</note>
    </ligand>
</feature>
<dbReference type="GO" id="GO:0016491">
    <property type="term" value="F:oxidoreductase activity"/>
    <property type="evidence" value="ECO:0007669"/>
    <property type="project" value="UniProtKB-UniRule"/>
</dbReference>
<protein>
    <recommendedName>
        <fullName evidence="7">Putative NAD(P)H nitroreductase</fullName>
        <ecNumber evidence="7">1.-.-.-</ecNumber>
    </recommendedName>
</protein>
<accession>A0A1G9IFL5</accession>
<dbReference type="InterPro" id="IPR000415">
    <property type="entry name" value="Nitroreductase-like"/>
</dbReference>
<evidence type="ECO:0000313" key="11">
    <source>
        <dbReference type="Proteomes" id="UP000198901"/>
    </source>
</evidence>
<dbReference type="EC" id="1.-.-.-" evidence="7"/>
<keyword evidence="6 7" id="KW-0520">NAD</keyword>
<dbReference type="InterPro" id="IPR026021">
    <property type="entry name" value="YdjA-like"/>
</dbReference>
<gene>
    <name evidence="10" type="ORF">SAMN04488090_0462</name>
</gene>
<keyword evidence="5 7" id="KW-0560">Oxidoreductase</keyword>
<dbReference type="Proteomes" id="UP000198901">
    <property type="component" value="Unassembled WGS sequence"/>
</dbReference>
<dbReference type="InterPro" id="IPR029479">
    <property type="entry name" value="Nitroreductase"/>
</dbReference>
<keyword evidence="2 7" id="KW-0285">Flavoprotein</keyword>
<evidence type="ECO:0000313" key="10">
    <source>
        <dbReference type="EMBL" id="SDL24040.1"/>
    </source>
</evidence>
<evidence type="ECO:0000256" key="4">
    <source>
        <dbReference type="ARBA" id="ARBA00022857"/>
    </source>
</evidence>
<proteinExistence type="inferred from homology"/>
<keyword evidence="3 7" id="KW-0288">FMN</keyword>
<dbReference type="AlphaFoldDB" id="A0A1G9IFL5"/>
<dbReference type="STRING" id="563176.SAMN04488090_0462"/>
<comment type="cofactor">
    <cofactor evidence="8">
        <name>FMN</name>
        <dbReference type="ChEBI" id="CHEBI:58210"/>
    </cofactor>
    <text evidence="8">Binds 1 FMN per subunit.</text>
</comment>
<feature type="binding site" description="in other chain" evidence="8">
    <location>
        <begin position="15"/>
        <end position="17"/>
    </location>
    <ligand>
        <name>FMN</name>
        <dbReference type="ChEBI" id="CHEBI:58210"/>
        <note>ligand shared between dimeric partners</note>
    </ligand>
</feature>
<comment type="similarity">
    <text evidence="1 7">Belongs to the nitroreductase family.</text>
</comment>
<evidence type="ECO:0000259" key="9">
    <source>
        <dbReference type="Pfam" id="PF00881"/>
    </source>
</evidence>
<dbReference type="SUPFAM" id="SSF55469">
    <property type="entry name" value="FMN-dependent nitroreductase-like"/>
    <property type="match status" value="1"/>
</dbReference>
<sequence>MTPAAEALNRIIRTRRSIFPPDYTGEEIPVSVVETILANANYAPTHRLTEPWRFTVFRGEGKTRLADFLGDTYQAQTLPELFSEAKWKGTREKVTRSSCVIAICMELHPEKVPEWEELAAVACAVQNMWLTATALNVGAYWSTPGNLALFSEFLGLGPNEKCVGLFYMGYHQLPERTPVRKPIEEKVKWVTE</sequence>
<name>A0A1G9IFL5_9BACT</name>
<evidence type="ECO:0000256" key="1">
    <source>
        <dbReference type="ARBA" id="ARBA00007118"/>
    </source>
</evidence>
<dbReference type="PANTHER" id="PTHR43821">
    <property type="entry name" value="NAD(P)H NITROREDUCTASE YDJA-RELATED"/>
    <property type="match status" value="1"/>
</dbReference>
<keyword evidence="11" id="KW-1185">Reference proteome</keyword>
<dbReference type="Pfam" id="PF00881">
    <property type="entry name" value="Nitroreductase"/>
    <property type="match status" value="1"/>
</dbReference>
<dbReference type="OrthoDB" id="9804207at2"/>